<evidence type="ECO:0000313" key="2">
    <source>
        <dbReference type="Proteomes" id="UP000670092"/>
    </source>
</evidence>
<dbReference type="AlphaFoldDB" id="A0A8H7Z6T0"/>
<protein>
    <submittedName>
        <fullName evidence="1">Uncharacterized protein</fullName>
    </submittedName>
</protein>
<dbReference type="Proteomes" id="UP000670092">
    <property type="component" value="Unassembled WGS sequence"/>
</dbReference>
<sequence>MSLPILFNEIQSIPSTSVKCEHDSPPLISTPLCSPLVVSLRYLLYSLRPSGCLTRYPPHGILLSFCSYQPAHVGWSFSTPARAHHPPINIFGSLFFFLSISPPEISHQPHSHTHKMIPIRASHLYATTRRESAN</sequence>
<proteinExistence type="predicted"/>
<name>A0A8H7Z6T0_AJECA</name>
<dbReference type="EMBL" id="JAEVHI010000001">
    <property type="protein sequence ID" value="KAG5303656.1"/>
    <property type="molecule type" value="Genomic_DNA"/>
</dbReference>
<accession>A0A8H7Z6T0</accession>
<evidence type="ECO:0000313" key="1">
    <source>
        <dbReference type="EMBL" id="KAG5303656.1"/>
    </source>
</evidence>
<organism evidence="1 2">
    <name type="scientific">Ajellomyces capsulatus</name>
    <name type="common">Darling's disease fungus</name>
    <name type="synonym">Histoplasma capsulatum</name>
    <dbReference type="NCBI Taxonomy" id="5037"/>
    <lineage>
        <taxon>Eukaryota</taxon>
        <taxon>Fungi</taxon>
        <taxon>Dikarya</taxon>
        <taxon>Ascomycota</taxon>
        <taxon>Pezizomycotina</taxon>
        <taxon>Eurotiomycetes</taxon>
        <taxon>Eurotiomycetidae</taxon>
        <taxon>Onygenales</taxon>
        <taxon>Ajellomycetaceae</taxon>
        <taxon>Histoplasma</taxon>
    </lineage>
</organism>
<dbReference type="VEuPathDB" id="FungiDB:I7I52_01709"/>
<comment type="caution">
    <text evidence="1">The sequence shown here is derived from an EMBL/GenBank/DDBJ whole genome shotgun (WGS) entry which is preliminary data.</text>
</comment>
<reference evidence="1 2" key="1">
    <citation type="submission" date="2021-01" db="EMBL/GenBank/DDBJ databases">
        <title>Chromosome-level genome assembly of a human fungal pathogen reveals clustering of transcriptionally co-regulated genes.</title>
        <authorList>
            <person name="Voorhies M."/>
            <person name="Cohen S."/>
            <person name="Shea T.P."/>
            <person name="Petrus S."/>
            <person name="Munoz J.F."/>
            <person name="Poplawski S."/>
            <person name="Goldman W.E."/>
            <person name="Michael T."/>
            <person name="Cuomo C.A."/>
            <person name="Sil A."/>
            <person name="Beyhan S."/>
        </authorList>
    </citation>
    <scope>NUCLEOTIDE SEQUENCE [LARGE SCALE GENOMIC DNA]</scope>
    <source>
        <strain evidence="1 2">G184AR</strain>
    </source>
</reference>
<gene>
    <name evidence="1" type="ORF">I7I52_01709</name>
</gene>